<name>A0A0C9Z0D8_9AGAM</name>
<evidence type="ECO:0000256" key="5">
    <source>
        <dbReference type="ARBA" id="ARBA00022801"/>
    </source>
</evidence>
<keyword evidence="10" id="KW-0326">Glycosidase</keyword>
<comment type="similarity">
    <text evidence="2">Belongs to the type-1 OGG1 family.</text>
</comment>
<dbReference type="Pfam" id="PF07934">
    <property type="entry name" value="OGG_N"/>
    <property type="match status" value="1"/>
</dbReference>
<dbReference type="HOGENOM" id="CLU_027543_1_1_1"/>
<comment type="subcellular location">
    <subcellularLocation>
        <location evidence="1">Nucleus</location>
    </subcellularLocation>
</comment>
<keyword evidence="6" id="KW-0234">DNA repair</keyword>
<dbReference type="GO" id="GO:0005634">
    <property type="term" value="C:nucleus"/>
    <property type="evidence" value="ECO:0007669"/>
    <property type="project" value="UniProtKB-SubCell"/>
</dbReference>
<dbReference type="GO" id="GO:0140078">
    <property type="term" value="F:class I DNA-(apurinic or apyrimidinic site) endonuclease activity"/>
    <property type="evidence" value="ECO:0007669"/>
    <property type="project" value="UniProtKB-EC"/>
</dbReference>
<dbReference type="InterPro" id="IPR011257">
    <property type="entry name" value="DNA_glycosylase"/>
</dbReference>
<dbReference type="InterPro" id="IPR003265">
    <property type="entry name" value="HhH-GPD_domain"/>
</dbReference>
<keyword evidence="4" id="KW-0227">DNA damage</keyword>
<evidence type="ECO:0000256" key="4">
    <source>
        <dbReference type="ARBA" id="ARBA00022763"/>
    </source>
</evidence>
<dbReference type="Gene3D" id="1.10.340.30">
    <property type="entry name" value="Hypothetical protein, domain 2"/>
    <property type="match status" value="1"/>
</dbReference>
<evidence type="ECO:0000256" key="9">
    <source>
        <dbReference type="ARBA" id="ARBA00023268"/>
    </source>
</evidence>
<proteinExistence type="inferred from homology"/>
<dbReference type="InterPro" id="IPR012904">
    <property type="entry name" value="OGG_N"/>
</dbReference>
<sequence>MLACTTTHPAGFRSLPLPIVQLSLEAVLHCGQSFRWTSFPLTPDLDDEHPPTLAHEYRFCLRDRVVCLRQSHHVLFYRSVFPEQDLSAAETTLREAETLTWIKDYFQLDVDLPKLYDDWSERDTVFRSLRSRFSGIRVLRQDPWENLVSFICSSNNNIGRITKMIHALCKKYSSPLLSLEPPCPALASAPTMTPYHPFPPPSALAAPEVASQLRSLGFGYRADFIQRTAKMLVDEHGTTVVMKPMEAPERWLLSLRDMNTTQAREELLKFVGVGRKVADCILLMSLDKCEVIPVDTHVHQIAVKHYHFTRNGLKGKTIMTPKIYDEISKRLSDIWGEYAGWAHSILFTADLKAFSAYGLHEDHESPSISVVPSVVSESEGSTKEPGPSSKRKPFSATESGAYRQDEGTDLLERVKKRRRGVSVLA</sequence>
<evidence type="ECO:0000256" key="1">
    <source>
        <dbReference type="ARBA" id="ARBA00004123"/>
    </source>
</evidence>
<dbReference type="SUPFAM" id="SSF55945">
    <property type="entry name" value="TATA-box binding protein-like"/>
    <property type="match status" value="1"/>
</dbReference>
<gene>
    <name evidence="14" type="ORF">PISMIDRAFT_669848</name>
</gene>
<accession>A0A0C9Z0D8</accession>
<keyword evidence="9" id="KW-0511">Multifunctional enzyme</keyword>
<keyword evidence="15" id="KW-1185">Reference proteome</keyword>
<dbReference type="GO" id="GO:0006285">
    <property type="term" value="P:base-excision repair, AP site formation"/>
    <property type="evidence" value="ECO:0007669"/>
    <property type="project" value="UniProtKB-ARBA"/>
</dbReference>
<dbReference type="SUPFAM" id="SSF48150">
    <property type="entry name" value="DNA-glycosylase"/>
    <property type="match status" value="1"/>
</dbReference>
<keyword evidence="5" id="KW-0378">Hydrolase</keyword>
<comment type="catalytic activity">
    <reaction evidence="11">
        <text>2'-deoxyribonucleotide-(2'-deoxyribose 5'-phosphate)-2'-deoxyribonucleotide-DNA = a 3'-end 2'-deoxyribonucleotide-(2,3-dehydro-2,3-deoxyribose 5'-phosphate)-DNA + a 5'-end 5'-phospho-2'-deoxyribonucleoside-DNA + H(+)</text>
        <dbReference type="Rhea" id="RHEA:66592"/>
        <dbReference type="Rhea" id="RHEA-COMP:13180"/>
        <dbReference type="Rhea" id="RHEA-COMP:16897"/>
        <dbReference type="Rhea" id="RHEA-COMP:17067"/>
        <dbReference type="ChEBI" id="CHEBI:15378"/>
        <dbReference type="ChEBI" id="CHEBI:136412"/>
        <dbReference type="ChEBI" id="CHEBI:157695"/>
        <dbReference type="ChEBI" id="CHEBI:167181"/>
        <dbReference type="EC" id="4.2.99.18"/>
    </reaction>
</comment>
<dbReference type="CDD" id="cd00056">
    <property type="entry name" value="ENDO3c"/>
    <property type="match status" value="1"/>
</dbReference>
<evidence type="ECO:0000256" key="3">
    <source>
        <dbReference type="ARBA" id="ARBA00012720"/>
    </source>
</evidence>
<feature type="compositionally biased region" description="Low complexity" evidence="12">
    <location>
        <begin position="370"/>
        <end position="379"/>
    </location>
</feature>
<evidence type="ECO:0000313" key="15">
    <source>
        <dbReference type="Proteomes" id="UP000054018"/>
    </source>
</evidence>
<dbReference type="Pfam" id="PF00730">
    <property type="entry name" value="HhH-GPD"/>
    <property type="match status" value="1"/>
</dbReference>
<evidence type="ECO:0000259" key="13">
    <source>
        <dbReference type="SMART" id="SM00478"/>
    </source>
</evidence>
<protein>
    <recommendedName>
        <fullName evidence="3">DNA-(apurinic or apyrimidinic site) lyase</fullName>
        <ecNumber evidence="3">4.2.99.18</ecNumber>
    </recommendedName>
</protein>
<evidence type="ECO:0000256" key="2">
    <source>
        <dbReference type="ARBA" id="ARBA00010679"/>
    </source>
</evidence>
<dbReference type="OrthoDB" id="238681at2759"/>
<dbReference type="EMBL" id="KN833685">
    <property type="protein sequence ID" value="KIK30920.1"/>
    <property type="molecule type" value="Genomic_DNA"/>
</dbReference>
<dbReference type="AlphaFoldDB" id="A0A0C9Z0D8"/>
<reference evidence="14 15" key="1">
    <citation type="submission" date="2014-04" db="EMBL/GenBank/DDBJ databases">
        <authorList>
            <consortium name="DOE Joint Genome Institute"/>
            <person name="Kuo A."/>
            <person name="Kohler A."/>
            <person name="Costa M.D."/>
            <person name="Nagy L.G."/>
            <person name="Floudas D."/>
            <person name="Copeland A."/>
            <person name="Barry K.W."/>
            <person name="Cichocki N."/>
            <person name="Veneault-Fourrey C."/>
            <person name="LaButti K."/>
            <person name="Lindquist E.A."/>
            <person name="Lipzen A."/>
            <person name="Lundell T."/>
            <person name="Morin E."/>
            <person name="Murat C."/>
            <person name="Sun H."/>
            <person name="Tunlid A."/>
            <person name="Henrissat B."/>
            <person name="Grigoriev I.V."/>
            <person name="Hibbett D.S."/>
            <person name="Martin F."/>
            <person name="Nordberg H.P."/>
            <person name="Cantor M.N."/>
            <person name="Hua S.X."/>
        </authorList>
    </citation>
    <scope>NUCLEOTIDE SEQUENCE [LARGE SCALE GENOMIC DNA]</scope>
    <source>
        <strain evidence="14 15">441</strain>
    </source>
</reference>
<keyword evidence="7" id="KW-0456">Lyase</keyword>
<feature type="region of interest" description="Disordered" evidence="12">
    <location>
        <begin position="370"/>
        <end position="411"/>
    </location>
</feature>
<dbReference type="PANTHER" id="PTHR10242">
    <property type="entry name" value="8-OXOGUANINE DNA GLYCOSYLASE"/>
    <property type="match status" value="1"/>
</dbReference>
<dbReference type="Gene3D" id="3.30.310.40">
    <property type="match status" value="1"/>
</dbReference>
<evidence type="ECO:0000256" key="12">
    <source>
        <dbReference type="SAM" id="MobiDB-lite"/>
    </source>
</evidence>
<reference evidence="15" key="2">
    <citation type="submission" date="2015-01" db="EMBL/GenBank/DDBJ databases">
        <title>Evolutionary Origins and Diversification of the Mycorrhizal Mutualists.</title>
        <authorList>
            <consortium name="DOE Joint Genome Institute"/>
            <consortium name="Mycorrhizal Genomics Consortium"/>
            <person name="Kohler A."/>
            <person name="Kuo A."/>
            <person name="Nagy L.G."/>
            <person name="Floudas D."/>
            <person name="Copeland A."/>
            <person name="Barry K.W."/>
            <person name="Cichocki N."/>
            <person name="Veneault-Fourrey C."/>
            <person name="LaButti K."/>
            <person name="Lindquist E.A."/>
            <person name="Lipzen A."/>
            <person name="Lundell T."/>
            <person name="Morin E."/>
            <person name="Murat C."/>
            <person name="Riley R."/>
            <person name="Ohm R."/>
            <person name="Sun H."/>
            <person name="Tunlid A."/>
            <person name="Henrissat B."/>
            <person name="Grigoriev I.V."/>
            <person name="Hibbett D.S."/>
            <person name="Martin F."/>
        </authorList>
    </citation>
    <scope>NUCLEOTIDE SEQUENCE [LARGE SCALE GENOMIC DNA]</scope>
    <source>
        <strain evidence="15">441</strain>
    </source>
</reference>
<dbReference type="InterPro" id="IPR023170">
    <property type="entry name" value="HhH_base_excis_C"/>
</dbReference>
<organism evidence="14 15">
    <name type="scientific">Pisolithus microcarpus 441</name>
    <dbReference type="NCBI Taxonomy" id="765257"/>
    <lineage>
        <taxon>Eukaryota</taxon>
        <taxon>Fungi</taxon>
        <taxon>Dikarya</taxon>
        <taxon>Basidiomycota</taxon>
        <taxon>Agaricomycotina</taxon>
        <taxon>Agaricomycetes</taxon>
        <taxon>Agaricomycetidae</taxon>
        <taxon>Boletales</taxon>
        <taxon>Sclerodermatineae</taxon>
        <taxon>Pisolithaceae</taxon>
        <taxon>Pisolithus</taxon>
    </lineage>
</organism>
<evidence type="ECO:0000256" key="10">
    <source>
        <dbReference type="ARBA" id="ARBA00023295"/>
    </source>
</evidence>
<dbReference type="EC" id="4.2.99.18" evidence="3"/>
<dbReference type="GO" id="GO:0034039">
    <property type="term" value="F:8-oxo-7,8-dihydroguanine DNA N-glycosylase activity"/>
    <property type="evidence" value="ECO:0007669"/>
    <property type="project" value="TreeGrafter"/>
</dbReference>
<feature type="domain" description="HhH-GPD" evidence="13">
    <location>
        <begin position="152"/>
        <end position="351"/>
    </location>
</feature>
<dbReference type="Gene3D" id="1.10.1670.10">
    <property type="entry name" value="Helix-hairpin-Helix base-excision DNA repair enzymes (C-terminal)"/>
    <property type="match status" value="1"/>
</dbReference>
<evidence type="ECO:0000256" key="11">
    <source>
        <dbReference type="ARBA" id="ARBA00044632"/>
    </source>
</evidence>
<dbReference type="PANTHER" id="PTHR10242:SF2">
    <property type="entry name" value="N-GLYCOSYLASE_DNA LYASE"/>
    <property type="match status" value="1"/>
</dbReference>
<dbReference type="GO" id="GO:0006289">
    <property type="term" value="P:nucleotide-excision repair"/>
    <property type="evidence" value="ECO:0007669"/>
    <property type="project" value="InterPro"/>
</dbReference>
<dbReference type="Proteomes" id="UP000054018">
    <property type="component" value="Unassembled WGS sequence"/>
</dbReference>
<evidence type="ECO:0000256" key="6">
    <source>
        <dbReference type="ARBA" id="ARBA00023204"/>
    </source>
</evidence>
<evidence type="ECO:0000313" key="14">
    <source>
        <dbReference type="EMBL" id="KIK30920.1"/>
    </source>
</evidence>
<evidence type="ECO:0000256" key="8">
    <source>
        <dbReference type="ARBA" id="ARBA00023242"/>
    </source>
</evidence>
<dbReference type="GO" id="GO:0003684">
    <property type="term" value="F:damaged DNA binding"/>
    <property type="evidence" value="ECO:0007669"/>
    <property type="project" value="InterPro"/>
</dbReference>
<keyword evidence="8" id="KW-0539">Nucleus</keyword>
<evidence type="ECO:0000256" key="7">
    <source>
        <dbReference type="ARBA" id="ARBA00023239"/>
    </source>
</evidence>
<dbReference type="SMART" id="SM00478">
    <property type="entry name" value="ENDO3c"/>
    <property type="match status" value="1"/>
</dbReference>
<dbReference type="FunFam" id="1.10.1670.10:FF:000005">
    <property type="entry name" value="N-glycosylase/DNA lyase OGG1"/>
    <property type="match status" value="1"/>
</dbReference>
<dbReference type="STRING" id="765257.A0A0C9Z0D8"/>
<dbReference type="InterPro" id="IPR052054">
    <property type="entry name" value="Oxidative_DNA_repair_enzyme"/>
</dbReference>